<reference evidence="9 10" key="1">
    <citation type="submission" date="2018-02" db="EMBL/GenBank/DDBJ databases">
        <title>Genomic Encyclopedia of Archaeal and Bacterial Type Strains, Phase II (KMG-II): from individual species to whole genera.</title>
        <authorList>
            <person name="Goeker M."/>
        </authorList>
    </citation>
    <scope>NUCLEOTIDE SEQUENCE [LARGE SCALE GENOMIC DNA]</scope>
    <source>
        <strain evidence="9 10">DSM 29526</strain>
    </source>
</reference>
<evidence type="ECO:0000256" key="6">
    <source>
        <dbReference type="ARBA" id="ARBA00023274"/>
    </source>
</evidence>
<gene>
    <name evidence="8" type="primary">rpsT</name>
    <name evidence="9" type="ORF">CLV84_2882</name>
</gene>
<evidence type="ECO:0000313" key="10">
    <source>
        <dbReference type="Proteomes" id="UP000237662"/>
    </source>
</evidence>
<dbReference type="Gene3D" id="1.20.58.110">
    <property type="entry name" value="Ribosomal protein S20"/>
    <property type="match status" value="1"/>
</dbReference>
<organism evidence="9 10">
    <name type="scientific">Neolewinella xylanilytica</name>
    <dbReference type="NCBI Taxonomy" id="1514080"/>
    <lineage>
        <taxon>Bacteria</taxon>
        <taxon>Pseudomonadati</taxon>
        <taxon>Bacteroidota</taxon>
        <taxon>Saprospiria</taxon>
        <taxon>Saprospirales</taxon>
        <taxon>Lewinellaceae</taxon>
        <taxon>Neolewinella</taxon>
    </lineage>
</organism>
<evidence type="ECO:0000256" key="2">
    <source>
        <dbReference type="ARBA" id="ARBA00007634"/>
    </source>
</evidence>
<evidence type="ECO:0000256" key="4">
    <source>
        <dbReference type="ARBA" id="ARBA00022884"/>
    </source>
</evidence>
<evidence type="ECO:0000256" key="3">
    <source>
        <dbReference type="ARBA" id="ARBA00022730"/>
    </source>
</evidence>
<dbReference type="GO" id="GO:0006412">
    <property type="term" value="P:translation"/>
    <property type="evidence" value="ECO:0007669"/>
    <property type="project" value="UniProtKB-UniRule"/>
</dbReference>
<dbReference type="Pfam" id="PF01649">
    <property type="entry name" value="Ribosomal_S20p"/>
    <property type="match status" value="1"/>
</dbReference>
<keyword evidence="4 8" id="KW-0694">RNA-binding</keyword>
<sequence>MAHHKSAKKRIRQDERKRLHNRYYKKSARTAIRKLRDLEDRSEAEKQLPRLFSMIDRLAKRNLWHQNKAANLKSGLAQHVNGLG</sequence>
<accession>A0A2S6I452</accession>
<dbReference type="HAMAP" id="MF_00500">
    <property type="entry name" value="Ribosomal_bS20"/>
    <property type="match status" value="1"/>
</dbReference>
<dbReference type="GO" id="GO:0005829">
    <property type="term" value="C:cytosol"/>
    <property type="evidence" value="ECO:0007669"/>
    <property type="project" value="TreeGrafter"/>
</dbReference>
<dbReference type="EMBL" id="PTJC01000006">
    <property type="protein sequence ID" value="PPK85968.1"/>
    <property type="molecule type" value="Genomic_DNA"/>
</dbReference>
<dbReference type="NCBIfam" id="TIGR00029">
    <property type="entry name" value="S20"/>
    <property type="match status" value="1"/>
</dbReference>
<evidence type="ECO:0000256" key="7">
    <source>
        <dbReference type="ARBA" id="ARBA00035136"/>
    </source>
</evidence>
<dbReference type="RefSeq" id="WP_104420440.1">
    <property type="nucleotide sequence ID" value="NZ_PTJC01000006.1"/>
</dbReference>
<evidence type="ECO:0000256" key="1">
    <source>
        <dbReference type="ARBA" id="ARBA00003134"/>
    </source>
</evidence>
<dbReference type="GO" id="GO:0070181">
    <property type="term" value="F:small ribosomal subunit rRNA binding"/>
    <property type="evidence" value="ECO:0007669"/>
    <property type="project" value="TreeGrafter"/>
</dbReference>
<comment type="function">
    <text evidence="1 8">Binds directly to 16S ribosomal RNA.</text>
</comment>
<comment type="caution">
    <text evidence="9">The sequence shown here is derived from an EMBL/GenBank/DDBJ whole genome shotgun (WGS) entry which is preliminary data.</text>
</comment>
<dbReference type="InterPro" id="IPR002583">
    <property type="entry name" value="Ribosomal_bS20"/>
</dbReference>
<evidence type="ECO:0000256" key="5">
    <source>
        <dbReference type="ARBA" id="ARBA00022980"/>
    </source>
</evidence>
<dbReference type="PANTHER" id="PTHR33398">
    <property type="entry name" value="30S RIBOSOMAL PROTEIN S20"/>
    <property type="match status" value="1"/>
</dbReference>
<proteinExistence type="inferred from homology"/>
<keyword evidence="5 8" id="KW-0689">Ribosomal protein</keyword>
<dbReference type="PANTHER" id="PTHR33398:SF1">
    <property type="entry name" value="SMALL RIBOSOMAL SUBUNIT PROTEIN BS20C"/>
    <property type="match status" value="1"/>
</dbReference>
<keyword evidence="10" id="KW-1185">Reference proteome</keyword>
<dbReference type="InterPro" id="IPR036510">
    <property type="entry name" value="Ribosomal_bS20_sf"/>
</dbReference>
<dbReference type="SUPFAM" id="SSF46992">
    <property type="entry name" value="Ribosomal protein S20"/>
    <property type="match status" value="1"/>
</dbReference>
<dbReference type="GO" id="GO:0015935">
    <property type="term" value="C:small ribosomal subunit"/>
    <property type="evidence" value="ECO:0007669"/>
    <property type="project" value="TreeGrafter"/>
</dbReference>
<name>A0A2S6I452_9BACT</name>
<keyword evidence="6 8" id="KW-0687">Ribonucleoprotein</keyword>
<evidence type="ECO:0000256" key="8">
    <source>
        <dbReference type="HAMAP-Rule" id="MF_00500"/>
    </source>
</evidence>
<dbReference type="Proteomes" id="UP000237662">
    <property type="component" value="Unassembled WGS sequence"/>
</dbReference>
<keyword evidence="3 8" id="KW-0699">rRNA-binding</keyword>
<dbReference type="OrthoDB" id="9808392at2"/>
<dbReference type="GO" id="GO:0003735">
    <property type="term" value="F:structural constituent of ribosome"/>
    <property type="evidence" value="ECO:0007669"/>
    <property type="project" value="InterPro"/>
</dbReference>
<evidence type="ECO:0000313" key="9">
    <source>
        <dbReference type="EMBL" id="PPK85968.1"/>
    </source>
</evidence>
<comment type="similarity">
    <text evidence="2 8">Belongs to the bacterial ribosomal protein bS20 family.</text>
</comment>
<dbReference type="AlphaFoldDB" id="A0A2S6I452"/>
<protein>
    <recommendedName>
        <fullName evidence="7 8">Small ribosomal subunit protein bS20</fullName>
    </recommendedName>
</protein>